<dbReference type="EMBL" id="BKCP01005772">
    <property type="protein sequence ID" value="GER39910.1"/>
    <property type="molecule type" value="Genomic_DNA"/>
</dbReference>
<dbReference type="InterPro" id="IPR004333">
    <property type="entry name" value="SBP_dom"/>
</dbReference>
<dbReference type="GO" id="GO:0005634">
    <property type="term" value="C:nucleus"/>
    <property type="evidence" value="ECO:0007669"/>
    <property type="project" value="UniProtKB-SubCell"/>
</dbReference>
<evidence type="ECO:0000256" key="1">
    <source>
        <dbReference type="ARBA" id="ARBA00004123"/>
    </source>
</evidence>
<accession>A0A5A7Q425</accession>
<keyword evidence="14" id="KW-1185">Reference proteome</keyword>
<evidence type="ECO:0000313" key="14">
    <source>
        <dbReference type="Proteomes" id="UP000325081"/>
    </source>
</evidence>
<keyword evidence="6" id="KW-0238">DNA-binding</keyword>
<dbReference type="OrthoDB" id="514967at2759"/>
<name>A0A5A7Q425_STRAF</name>
<dbReference type="Gene3D" id="4.10.1100.10">
    <property type="entry name" value="Transcription factor, SBP-box domain"/>
    <property type="match status" value="1"/>
</dbReference>
<feature type="region of interest" description="Disordered" evidence="11">
    <location>
        <begin position="63"/>
        <end position="92"/>
    </location>
</feature>
<keyword evidence="5" id="KW-0805">Transcription regulation</keyword>
<evidence type="ECO:0000256" key="4">
    <source>
        <dbReference type="ARBA" id="ARBA00022833"/>
    </source>
</evidence>
<evidence type="ECO:0000256" key="5">
    <source>
        <dbReference type="ARBA" id="ARBA00023015"/>
    </source>
</evidence>
<keyword evidence="8" id="KW-0539">Nucleus</keyword>
<feature type="region of interest" description="Disordered" evidence="11">
    <location>
        <begin position="201"/>
        <end position="226"/>
    </location>
</feature>
<dbReference type="Proteomes" id="UP000325081">
    <property type="component" value="Unassembled WGS sequence"/>
</dbReference>
<dbReference type="InterPro" id="IPR044817">
    <property type="entry name" value="SBP-like"/>
</dbReference>
<dbReference type="PROSITE" id="PS51141">
    <property type="entry name" value="ZF_SBP"/>
    <property type="match status" value="1"/>
</dbReference>
<sequence>KIFSRHKNGPFVRTMHFVNGLQISGEMDKGSSSSSSSSGCSGADSFNGLKFGKKIYFAGACSAAPPPPPPSPAKKGRTAAAQGGQPPRCQVEGCSADLSDSKPYYSRHKVCAVHSKSPTVIVAGLEQRFCQQCSRFHQLPEFDQGKRSCRRRLAGHNERRRKPPSGPLMSPHYGTLSTYDDYGQAGGFVMDFSSYSSNISSEQAIENQSPVPQKYDLSWQSNSHDRLPSPIQSPNLRLGIPPEGCFNGVPNSNPGALSLLSNTSWASRTQPQDLGLGPNDFLGPSSATIGQFPSGPWGFKGNEGGGDSMHDLAPGMGFAAFSQSSSNMRSSNEHYQEHEIERSSGYDSPVHQIHWSL</sequence>
<keyword evidence="4" id="KW-0862">Zinc</keyword>
<dbReference type="Pfam" id="PF03110">
    <property type="entry name" value="SBP"/>
    <property type="match status" value="1"/>
</dbReference>
<dbReference type="PANTHER" id="PTHR31251:SF226">
    <property type="entry name" value="SQUAMOSA PROMOTER-BINDING-LIKE PROTEIN 6"/>
    <property type="match status" value="1"/>
</dbReference>
<dbReference type="AlphaFoldDB" id="A0A5A7Q425"/>
<feature type="compositionally biased region" description="Polar residues" evidence="11">
    <location>
        <begin position="201"/>
        <end position="211"/>
    </location>
</feature>
<evidence type="ECO:0000313" key="13">
    <source>
        <dbReference type="EMBL" id="GER39910.1"/>
    </source>
</evidence>
<keyword evidence="2" id="KW-0479">Metal-binding</keyword>
<keyword evidence="3 10" id="KW-0863">Zinc-finger</keyword>
<organism evidence="13 14">
    <name type="scientific">Striga asiatica</name>
    <name type="common">Asiatic witchweed</name>
    <name type="synonym">Buchnera asiatica</name>
    <dbReference type="NCBI Taxonomy" id="4170"/>
    <lineage>
        <taxon>Eukaryota</taxon>
        <taxon>Viridiplantae</taxon>
        <taxon>Streptophyta</taxon>
        <taxon>Embryophyta</taxon>
        <taxon>Tracheophyta</taxon>
        <taxon>Spermatophyta</taxon>
        <taxon>Magnoliopsida</taxon>
        <taxon>eudicotyledons</taxon>
        <taxon>Gunneridae</taxon>
        <taxon>Pentapetalae</taxon>
        <taxon>asterids</taxon>
        <taxon>lamiids</taxon>
        <taxon>Lamiales</taxon>
        <taxon>Orobanchaceae</taxon>
        <taxon>Buchnereae</taxon>
        <taxon>Striga</taxon>
    </lineage>
</organism>
<reference evidence="14" key="1">
    <citation type="journal article" date="2019" name="Curr. Biol.">
        <title>Genome Sequence of Striga asiatica Provides Insight into the Evolution of Plant Parasitism.</title>
        <authorList>
            <person name="Yoshida S."/>
            <person name="Kim S."/>
            <person name="Wafula E.K."/>
            <person name="Tanskanen J."/>
            <person name="Kim Y.M."/>
            <person name="Honaas L."/>
            <person name="Yang Z."/>
            <person name="Spallek T."/>
            <person name="Conn C.E."/>
            <person name="Ichihashi Y."/>
            <person name="Cheong K."/>
            <person name="Cui S."/>
            <person name="Der J.P."/>
            <person name="Gundlach H."/>
            <person name="Jiao Y."/>
            <person name="Hori C."/>
            <person name="Ishida J.K."/>
            <person name="Kasahara H."/>
            <person name="Kiba T."/>
            <person name="Kim M.S."/>
            <person name="Koo N."/>
            <person name="Laohavisit A."/>
            <person name="Lee Y.H."/>
            <person name="Lumba S."/>
            <person name="McCourt P."/>
            <person name="Mortimer J.C."/>
            <person name="Mutuku J.M."/>
            <person name="Nomura T."/>
            <person name="Sasaki-Sekimoto Y."/>
            <person name="Seto Y."/>
            <person name="Wang Y."/>
            <person name="Wakatake T."/>
            <person name="Sakakibara H."/>
            <person name="Demura T."/>
            <person name="Yamaguchi S."/>
            <person name="Yoneyama K."/>
            <person name="Manabe R.I."/>
            <person name="Nelson D.C."/>
            <person name="Schulman A.H."/>
            <person name="Timko M.P."/>
            <person name="dePamphilis C.W."/>
            <person name="Choi D."/>
            <person name="Shirasu K."/>
        </authorList>
    </citation>
    <scope>NUCLEOTIDE SEQUENCE [LARGE SCALE GENOMIC DNA]</scope>
    <source>
        <strain evidence="14">cv. UVA1</strain>
    </source>
</reference>
<evidence type="ECO:0000256" key="10">
    <source>
        <dbReference type="PROSITE-ProRule" id="PRU00470"/>
    </source>
</evidence>
<protein>
    <submittedName>
        <fullName evidence="13">Squamosa promoter-binding protein</fullName>
    </submittedName>
</protein>
<dbReference type="FunFam" id="4.10.1100.10:FF:000001">
    <property type="entry name" value="Squamosa promoter-binding-like protein 14"/>
    <property type="match status" value="1"/>
</dbReference>
<evidence type="ECO:0000256" key="3">
    <source>
        <dbReference type="ARBA" id="ARBA00022771"/>
    </source>
</evidence>
<evidence type="ECO:0000256" key="8">
    <source>
        <dbReference type="ARBA" id="ARBA00023242"/>
    </source>
</evidence>
<feature type="domain" description="SBP-type" evidence="12">
    <location>
        <begin position="86"/>
        <end position="163"/>
    </location>
</feature>
<dbReference type="GO" id="GO:0008270">
    <property type="term" value="F:zinc ion binding"/>
    <property type="evidence" value="ECO:0007669"/>
    <property type="project" value="UniProtKB-KW"/>
</dbReference>
<evidence type="ECO:0000259" key="12">
    <source>
        <dbReference type="PROSITE" id="PS51141"/>
    </source>
</evidence>
<comment type="caution">
    <text evidence="13">The sequence shown here is derived from an EMBL/GenBank/DDBJ whole genome shotgun (WGS) entry which is preliminary data.</text>
</comment>
<dbReference type="InterPro" id="IPR036893">
    <property type="entry name" value="SBP_sf"/>
</dbReference>
<proteinExistence type="predicted"/>
<evidence type="ECO:0000256" key="11">
    <source>
        <dbReference type="SAM" id="MobiDB-lite"/>
    </source>
</evidence>
<dbReference type="SUPFAM" id="SSF103612">
    <property type="entry name" value="SBT domain"/>
    <property type="match status" value="1"/>
</dbReference>
<evidence type="ECO:0000256" key="7">
    <source>
        <dbReference type="ARBA" id="ARBA00023163"/>
    </source>
</evidence>
<evidence type="ECO:0000256" key="2">
    <source>
        <dbReference type="ARBA" id="ARBA00022723"/>
    </source>
</evidence>
<evidence type="ECO:0000256" key="6">
    <source>
        <dbReference type="ARBA" id="ARBA00023125"/>
    </source>
</evidence>
<comment type="function">
    <text evidence="9">Probable transcriptional factor. Binds to the promoter of the SQUAMOSA gene.</text>
</comment>
<dbReference type="PANTHER" id="PTHR31251">
    <property type="entry name" value="SQUAMOSA PROMOTER-BINDING-LIKE PROTEIN 4"/>
    <property type="match status" value="1"/>
</dbReference>
<gene>
    <name evidence="13" type="ORF">STAS_16549</name>
</gene>
<dbReference type="GO" id="GO:0003677">
    <property type="term" value="F:DNA binding"/>
    <property type="evidence" value="ECO:0007669"/>
    <property type="project" value="UniProtKB-KW"/>
</dbReference>
<evidence type="ECO:0000256" key="9">
    <source>
        <dbReference type="ARBA" id="ARBA00056472"/>
    </source>
</evidence>
<feature type="non-terminal residue" evidence="13">
    <location>
        <position position="1"/>
    </location>
</feature>
<keyword evidence="7" id="KW-0804">Transcription</keyword>
<comment type="subcellular location">
    <subcellularLocation>
        <location evidence="1">Nucleus</location>
    </subcellularLocation>
</comment>